<evidence type="ECO:0000256" key="13">
    <source>
        <dbReference type="ARBA" id="ARBA00042104"/>
    </source>
</evidence>
<evidence type="ECO:0000256" key="8">
    <source>
        <dbReference type="ARBA" id="ARBA00023177"/>
    </source>
</evidence>
<dbReference type="GO" id="GO:0008519">
    <property type="term" value="F:ammonium channel activity"/>
    <property type="evidence" value="ECO:0007669"/>
    <property type="project" value="InterPro"/>
</dbReference>
<gene>
    <name evidence="18" type="primary">RHAG</name>
</gene>
<evidence type="ECO:0000256" key="14">
    <source>
        <dbReference type="ARBA" id="ARBA00042473"/>
    </source>
</evidence>
<dbReference type="PANTHER" id="PTHR11730">
    <property type="entry name" value="AMMONIUM TRANSPORTER"/>
    <property type="match status" value="1"/>
</dbReference>
<accession>A0A4X2K2T1</accession>
<feature type="transmembrane region" description="Helical" evidence="16">
    <location>
        <begin position="128"/>
        <end position="148"/>
    </location>
</feature>
<evidence type="ECO:0000256" key="4">
    <source>
        <dbReference type="ARBA" id="ARBA00022448"/>
    </source>
</evidence>
<protein>
    <recommendedName>
        <fullName evidence="12">Ammonium transporter Rh type A</fullName>
    </recommendedName>
    <alternativeName>
        <fullName evidence="14">Erythrocyte membrane glycoprotein Rh50</fullName>
    </alternativeName>
    <alternativeName>
        <fullName evidence="13">Rhesus blood group family type A glycoprotein</fullName>
    </alternativeName>
</protein>
<dbReference type="SUPFAM" id="SSF111352">
    <property type="entry name" value="Ammonium transporter"/>
    <property type="match status" value="1"/>
</dbReference>
<dbReference type="GO" id="GO:0097272">
    <property type="term" value="P:ammonium homeostasis"/>
    <property type="evidence" value="ECO:0007669"/>
    <property type="project" value="TreeGrafter"/>
</dbReference>
<dbReference type="AlphaFoldDB" id="A0A4X2K2T1"/>
<evidence type="ECO:0000256" key="12">
    <source>
        <dbReference type="ARBA" id="ARBA00041037"/>
    </source>
</evidence>
<keyword evidence="8" id="KW-0924">Ammonia transport</keyword>
<evidence type="ECO:0000256" key="6">
    <source>
        <dbReference type="ARBA" id="ARBA00022989"/>
    </source>
</evidence>
<reference evidence="19" key="1">
    <citation type="submission" date="2018-12" db="EMBL/GenBank/DDBJ databases">
        <authorList>
            <person name="Yazar S."/>
        </authorList>
    </citation>
    <scope>NUCLEOTIDE SEQUENCE [LARGE SCALE GENOMIC DNA]</scope>
</reference>
<comment type="catalytic activity">
    <reaction evidence="11">
        <text>methylamine(out) = methylamine(in)</text>
        <dbReference type="Rhea" id="RHEA:74391"/>
        <dbReference type="ChEBI" id="CHEBI:59338"/>
    </reaction>
</comment>
<dbReference type="InterPro" id="IPR024041">
    <property type="entry name" value="NH4_transpt_AmtB-like_dom"/>
</dbReference>
<dbReference type="InterPro" id="IPR029020">
    <property type="entry name" value="Ammonium/urea_transptr"/>
</dbReference>
<feature type="transmembrane region" description="Helical" evidence="16">
    <location>
        <begin position="54"/>
        <end position="74"/>
    </location>
</feature>
<reference evidence="18" key="3">
    <citation type="submission" date="2025-09" db="UniProtKB">
        <authorList>
            <consortium name="Ensembl"/>
        </authorList>
    </citation>
    <scope>IDENTIFICATION</scope>
</reference>
<dbReference type="Pfam" id="PF00909">
    <property type="entry name" value="Ammonium_transp"/>
    <property type="match status" value="1"/>
</dbReference>
<evidence type="ECO:0000256" key="1">
    <source>
        <dbReference type="ARBA" id="ARBA00000309"/>
    </source>
</evidence>
<proteinExistence type="inferred from homology"/>
<keyword evidence="4" id="KW-0813">Transport</keyword>
<dbReference type="InterPro" id="IPR002229">
    <property type="entry name" value="RhesusRHD"/>
</dbReference>
<evidence type="ECO:0000256" key="7">
    <source>
        <dbReference type="ARBA" id="ARBA00023136"/>
    </source>
</evidence>
<keyword evidence="19" id="KW-1185">Reference proteome</keyword>
<keyword evidence="7 16" id="KW-0472">Membrane</keyword>
<comment type="catalytic activity">
    <reaction evidence="10">
        <text>CO2(out) = CO2(in)</text>
        <dbReference type="Rhea" id="RHEA:74891"/>
        <dbReference type="ChEBI" id="CHEBI:16526"/>
    </reaction>
</comment>
<dbReference type="PANTHER" id="PTHR11730:SF32">
    <property type="entry name" value="AMMONIUM TRANSPORTER RH TYPE A"/>
    <property type="match status" value="1"/>
</dbReference>
<evidence type="ECO:0000256" key="10">
    <source>
        <dbReference type="ARBA" id="ARBA00035761"/>
    </source>
</evidence>
<keyword evidence="6 16" id="KW-1133">Transmembrane helix</keyword>
<name>A0A4X2K2T1_VOMUR</name>
<evidence type="ECO:0000256" key="3">
    <source>
        <dbReference type="ARBA" id="ARBA00011036"/>
    </source>
</evidence>
<reference evidence="18" key="2">
    <citation type="submission" date="2025-08" db="UniProtKB">
        <authorList>
            <consortium name="Ensembl"/>
        </authorList>
    </citation>
    <scope>IDENTIFICATION</scope>
</reference>
<comment type="catalytic activity">
    <reaction evidence="1">
        <text>NH4(+)(in) = NH4(+)(out)</text>
        <dbReference type="Rhea" id="RHEA:28747"/>
        <dbReference type="ChEBI" id="CHEBI:28938"/>
    </reaction>
</comment>
<dbReference type="Gene3D" id="1.10.3430.10">
    <property type="entry name" value="Ammonium transporter AmtB like domains"/>
    <property type="match status" value="1"/>
</dbReference>
<evidence type="ECO:0000256" key="2">
    <source>
        <dbReference type="ARBA" id="ARBA00004141"/>
    </source>
</evidence>
<organism evidence="18 19">
    <name type="scientific">Vombatus ursinus</name>
    <name type="common">Common wombat</name>
    <dbReference type="NCBI Taxonomy" id="29139"/>
    <lineage>
        <taxon>Eukaryota</taxon>
        <taxon>Metazoa</taxon>
        <taxon>Chordata</taxon>
        <taxon>Craniata</taxon>
        <taxon>Vertebrata</taxon>
        <taxon>Euteleostomi</taxon>
        <taxon>Mammalia</taxon>
        <taxon>Metatheria</taxon>
        <taxon>Diprotodontia</taxon>
        <taxon>Vombatidae</taxon>
        <taxon>Vombatus</taxon>
    </lineage>
</organism>
<evidence type="ECO:0000256" key="9">
    <source>
        <dbReference type="ARBA" id="ARBA00023180"/>
    </source>
</evidence>
<evidence type="ECO:0000313" key="19">
    <source>
        <dbReference type="Proteomes" id="UP000314987"/>
    </source>
</evidence>
<feature type="transmembrane region" description="Helical" evidence="16">
    <location>
        <begin position="12"/>
        <end position="34"/>
    </location>
</feature>
<feature type="transmembrane region" description="Helical" evidence="16">
    <location>
        <begin position="86"/>
        <end position="107"/>
    </location>
</feature>
<comment type="subcellular location">
    <subcellularLocation>
        <location evidence="2">Membrane</location>
        <topology evidence="2">Multi-pass membrane protein</topology>
    </subcellularLocation>
</comment>
<keyword evidence="9" id="KW-0325">Glycoprotein</keyword>
<dbReference type="GO" id="GO:0005886">
    <property type="term" value="C:plasma membrane"/>
    <property type="evidence" value="ECO:0007669"/>
    <property type="project" value="InterPro"/>
</dbReference>
<evidence type="ECO:0000313" key="18">
    <source>
        <dbReference type="Ensembl" id="ENSVURP00010004326.1"/>
    </source>
</evidence>
<dbReference type="PRINTS" id="PR00342">
    <property type="entry name" value="RHESUSRHD"/>
</dbReference>
<evidence type="ECO:0000259" key="17">
    <source>
        <dbReference type="Pfam" id="PF00909"/>
    </source>
</evidence>
<keyword evidence="5 16" id="KW-0812">Transmembrane</keyword>
<dbReference type="Proteomes" id="UP000314987">
    <property type="component" value="Unassembled WGS sequence"/>
</dbReference>
<sequence length="212" mass="23943">MPLSFDTNMRFKFPFVAICLQLSMIILFGLFVGYENKWQYVQKNNSSSKPDRFLELYPLFQNIHVMTFLGFGFLMTFLKKYGFSSVGINLLIAALGLQWGTLIRGILHHRQKFYIGIKNMINADFSTATVLISFGAVLGKISPVQMLIMTTLEIPSRCKEPSASRPHVTLSVLKCSPLTESKLHRNILNKRICSVKLGLSHKAASKDLEGHI</sequence>
<dbReference type="GeneTree" id="ENSGT00950000182844"/>
<evidence type="ECO:0000256" key="5">
    <source>
        <dbReference type="ARBA" id="ARBA00022692"/>
    </source>
</evidence>
<evidence type="ECO:0000256" key="11">
    <source>
        <dbReference type="ARBA" id="ARBA00036281"/>
    </source>
</evidence>
<feature type="domain" description="Ammonium transporter AmtB-like" evidence="17">
    <location>
        <begin position="24"/>
        <end position="150"/>
    </location>
</feature>
<evidence type="ECO:0000256" key="15">
    <source>
        <dbReference type="ARBA" id="ARBA00046403"/>
    </source>
</evidence>
<dbReference type="Ensembl" id="ENSVURT00010004917.1">
    <property type="protein sequence ID" value="ENSVURP00010004326.1"/>
    <property type="gene ID" value="ENSVURG00010003442.1"/>
</dbReference>
<evidence type="ECO:0000256" key="16">
    <source>
        <dbReference type="SAM" id="Phobius"/>
    </source>
</evidence>
<comment type="subunit">
    <text evidence="15">Homodimer. Heterotrimer; a RHCE monomer interacts with a RHAG homodimer. Component of the ankyrin-1 complex in the erythrocyte, composed of ANK1, RHCE, RHAG, SLC4A1, EPB42, GYPA, GYPB and AQP1. Interacts with GYPB (via the N-terminal); this interaction bridges the (RHAG)2(RHCE) heterotrimer with the SLC4A1 Band 3 I dimer complexed with GYPA.</text>
</comment>
<comment type="similarity">
    <text evidence="3">Belongs to the ammonium transporter (TC 2.A.49) family. Rh subfamily.</text>
</comment>